<name>A0A8S1S6A5_PAROT</name>
<gene>
    <name evidence="1" type="ORF">POCTA_138.1.T0060516</name>
</gene>
<proteinExistence type="predicted"/>
<sequence>MWKSQDKSLMKMNAKTVQKVAVGESDYMEGMKIDILEIGYKKIFKKNIAIWGKQNNEGEKLMHAKKQQSIVACMNLKIHCDQQLLIYFRKILSNSPLIQKSIEIVYQQYKFPYIQPKYGKDYIVNIVTHYGLFFGFFL</sequence>
<dbReference type="AlphaFoldDB" id="A0A8S1S6A5"/>
<comment type="caution">
    <text evidence="1">The sequence shown here is derived from an EMBL/GenBank/DDBJ whole genome shotgun (WGS) entry which is preliminary data.</text>
</comment>
<reference evidence="1" key="1">
    <citation type="submission" date="2021-01" db="EMBL/GenBank/DDBJ databases">
        <authorList>
            <consortium name="Genoscope - CEA"/>
            <person name="William W."/>
        </authorList>
    </citation>
    <scope>NUCLEOTIDE SEQUENCE</scope>
</reference>
<dbReference type="Proteomes" id="UP000683925">
    <property type="component" value="Unassembled WGS sequence"/>
</dbReference>
<protein>
    <submittedName>
        <fullName evidence="1">Uncharacterized protein</fullName>
    </submittedName>
</protein>
<evidence type="ECO:0000313" key="2">
    <source>
        <dbReference type="Proteomes" id="UP000683925"/>
    </source>
</evidence>
<organism evidence="1 2">
    <name type="scientific">Paramecium octaurelia</name>
    <dbReference type="NCBI Taxonomy" id="43137"/>
    <lineage>
        <taxon>Eukaryota</taxon>
        <taxon>Sar</taxon>
        <taxon>Alveolata</taxon>
        <taxon>Ciliophora</taxon>
        <taxon>Intramacronucleata</taxon>
        <taxon>Oligohymenophorea</taxon>
        <taxon>Peniculida</taxon>
        <taxon>Parameciidae</taxon>
        <taxon>Paramecium</taxon>
    </lineage>
</organism>
<dbReference type="EMBL" id="CAJJDP010000005">
    <property type="protein sequence ID" value="CAD8135688.1"/>
    <property type="molecule type" value="Genomic_DNA"/>
</dbReference>
<keyword evidence="2" id="KW-1185">Reference proteome</keyword>
<accession>A0A8S1S6A5</accession>
<evidence type="ECO:0000313" key="1">
    <source>
        <dbReference type="EMBL" id="CAD8135688.1"/>
    </source>
</evidence>